<dbReference type="InterPro" id="IPR007345">
    <property type="entry name" value="Polysacch_pyruvyl_Trfase"/>
</dbReference>
<dbReference type="EMBL" id="QXFL01000012">
    <property type="protein sequence ID" value="RIV83047.1"/>
    <property type="molecule type" value="Genomic_DNA"/>
</dbReference>
<dbReference type="Pfam" id="PF04230">
    <property type="entry name" value="PS_pyruv_trans"/>
    <property type="match status" value="1"/>
</dbReference>
<evidence type="ECO:0000259" key="1">
    <source>
        <dbReference type="Pfam" id="PF04230"/>
    </source>
</evidence>
<reference evidence="2 3" key="1">
    <citation type="submission" date="2018-08" db="EMBL/GenBank/DDBJ databases">
        <title>Erythrobacter zhengii sp.nov., a bacterium isolated from deep-sea sediment.</title>
        <authorList>
            <person name="Fang C."/>
            <person name="Wu Y.-H."/>
            <person name="Sun C."/>
            <person name="Wang H."/>
            <person name="Cheng H."/>
            <person name="Meng F.-X."/>
            <person name="Wang C.-S."/>
            <person name="Xu X.-W."/>
        </authorList>
    </citation>
    <scope>NUCLEOTIDE SEQUENCE [LARGE SCALE GENOMIC DNA]</scope>
    <source>
        <strain evidence="2 3">V18</strain>
    </source>
</reference>
<comment type="caution">
    <text evidence="2">The sequence shown here is derived from an EMBL/GenBank/DDBJ whole genome shotgun (WGS) entry which is preliminary data.</text>
</comment>
<dbReference type="PANTHER" id="PTHR36836:SF1">
    <property type="entry name" value="COLANIC ACID BIOSYNTHESIS PROTEIN WCAK"/>
    <property type="match status" value="1"/>
</dbReference>
<proteinExistence type="predicted"/>
<evidence type="ECO:0000313" key="2">
    <source>
        <dbReference type="EMBL" id="RIV83047.1"/>
    </source>
</evidence>
<gene>
    <name evidence="2" type="ORF">D2V07_17140</name>
</gene>
<keyword evidence="3" id="KW-1185">Reference proteome</keyword>
<organism evidence="2 3">
    <name type="scientific">Aurantiacibacter zhengii</name>
    <dbReference type="NCBI Taxonomy" id="2307003"/>
    <lineage>
        <taxon>Bacteria</taxon>
        <taxon>Pseudomonadati</taxon>
        <taxon>Pseudomonadota</taxon>
        <taxon>Alphaproteobacteria</taxon>
        <taxon>Sphingomonadales</taxon>
        <taxon>Erythrobacteraceae</taxon>
        <taxon>Aurantiacibacter</taxon>
    </lineage>
</organism>
<dbReference type="PANTHER" id="PTHR36836">
    <property type="entry name" value="COLANIC ACID BIOSYNTHESIS PROTEIN WCAK"/>
    <property type="match status" value="1"/>
</dbReference>
<dbReference type="OrthoDB" id="6058856at2"/>
<dbReference type="RefSeq" id="WP_119588132.1">
    <property type="nucleotide sequence ID" value="NZ_CAWODQ010000004.1"/>
</dbReference>
<protein>
    <recommendedName>
        <fullName evidence="1">Polysaccharide pyruvyl transferase domain-containing protein</fullName>
    </recommendedName>
</protein>
<evidence type="ECO:0000313" key="3">
    <source>
        <dbReference type="Proteomes" id="UP000286576"/>
    </source>
</evidence>
<dbReference type="AlphaFoldDB" id="A0A418NNN7"/>
<accession>A0A418NNN7</accession>
<sequence length="376" mass="41910">MNIEISGVFPANRGALLMLEAVKQQLKKSLPNCRISVPLRWPTSERLQRGVWSTQGDMPSDWTLKLLEICPQALRERAGYIRSEDIDVLLDASGFGYGDFWGLRKLERRLSGRLENWKDSSKKAILLPQALGPFAEDGMAAAFAKAVDKLDLVYVRDEVSMQHVIDVLPQEAKIRKAPDFTNLLAPDLPARLEHLIGTAFVIPNEKMVHGKGNAIRAQYLSFLVDAVEAIRKTGREPAILLHEGQKDLALARELNSILTSEVPVIDEPDALVTKALIGRAELIVSSRFHGLVSALSAGVPALACGWSHKYRELMADYGCPQLLVELGYQKSHRFKLGEFLEQIGDPLLRENIVEHAQAEKAKSRAMWDDVHDLIKT</sequence>
<dbReference type="Proteomes" id="UP000286576">
    <property type="component" value="Unassembled WGS sequence"/>
</dbReference>
<feature type="domain" description="Polysaccharide pyruvyl transferase" evidence="1">
    <location>
        <begin position="12"/>
        <end position="308"/>
    </location>
</feature>
<name>A0A418NNN7_9SPHN</name>